<dbReference type="AlphaFoldDB" id="A0AA35WCG0"/>
<keyword evidence="2" id="KW-1185">Reference proteome</keyword>
<evidence type="ECO:0000313" key="2">
    <source>
        <dbReference type="Proteomes" id="UP001174909"/>
    </source>
</evidence>
<name>A0AA35WCG0_GEOBA</name>
<sequence>LTLCHKTASYVFTVLACESVRSRNSVLALPRWLQMTEEGQYKVSAAAGRRLSPPTLDTRVFTAFSCCLRDDKTVLTEKDYFTLK</sequence>
<evidence type="ECO:0000313" key="1">
    <source>
        <dbReference type="EMBL" id="CAI8015399.1"/>
    </source>
</evidence>
<proteinExistence type="predicted"/>
<protein>
    <submittedName>
        <fullName evidence="1">Uncharacterized protein</fullName>
    </submittedName>
</protein>
<reference evidence="1" key="1">
    <citation type="submission" date="2023-03" db="EMBL/GenBank/DDBJ databases">
        <authorList>
            <person name="Steffen K."/>
            <person name="Cardenas P."/>
        </authorList>
    </citation>
    <scope>NUCLEOTIDE SEQUENCE</scope>
</reference>
<gene>
    <name evidence="1" type="ORF">GBAR_LOCUS9533</name>
</gene>
<dbReference type="Proteomes" id="UP001174909">
    <property type="component" value="Unassembled WGS sequence"/>
</dbReference>
<organism evidence="1 2">
    <name type="scientific">Geodia barretti</name>
    <name type="common">Barrett's horny sponge</name>
    <dbReference type="NCBI Taxonomy" id="519541"/>
    <lineage>
        <taxon>Eukaryota</taxon>
        <taxon>Metazoa</taxon>
        <taxon>Porifera</taxon>
        <taxon>Demospongiae</taxon>
        <taxon>Heteroscleromorpha</taxon>
        <taxon>Tetractinellida</taxon>
        <taxon>Astrophorina</taxon>
        <taxon>Geodiidae</taxon>
        <taxon>Geodia</taxon>
    </lineage>
</organism>
<dbReference type="EMBL" id="CASHTH010001440">
    <property type="protein sequence ID" value="CAI8015399.1"/>
    <property type="molecule type" value="Genomic_DNA"/>
</dbReference>
<comment type="caution">
    <text evidence="1">The sequence shown here is derived from an EMBL/GenBank/DDBJ whole genome shotgun (WGS) entry which is preliminary data.</text>
</comment>
<feature type="non-terminal residue" evidence="1">
    <location>
        <position position="1"/>
    </location>
</feature>
<accession>A0AA35WCG0</accession>